<accession>A0A9W8YBM0</accession>
<feature type="region of interest" description="Disordered" evidence="5">
    <location>
        <begin position="1531"/>
        <end position="1592"/>
    </location>
</feature>
<protein>
    <submittedName>
        <fullName evidence="9">Protein mlp1</fullName>
    </submittedName>
</protein>
<feature type="region of interest" description="Disordered" evidence="5">
    <location>
        <begin position="365"/>
        <end position="384"/>
    </location>
</feature>
<feature type="region of interest" description="Disordered" evidence="5">
    <location>
        <begin position="928"/>
        <end position="971"/>
    </location>
</feature>
<feature type="compositionally biased region" description="Basic and acidic residues" evidence="5">
    <location>
        <begin position="1709"/>
        <end position="1723"/>
    </location>
</feature>
<comment type="subcellular location">
    <subcellularLocation>
        <location evidence="1">Nucleus</location>
    </subcellularLocation>
</comment>
<dbReference type="GO" id="GO:0006606">
    <property type="term" value="P:protein import into nucleus"/>
    <property type="evidence" value="ECO:0007669"/>
    <property type="project" value="InterPro"/>
</dbReference>
<feature type="region of interest" description="Disordered" evidence="5">
    <location>
        <begin position="1703"/>
        <end position="1723"/>
    </location>
</feature>
<dbReference type="PANTHER" id="PTHR18898">
    <property type="entry name" value="NUCLEOPROTEIN TPR-RELATED"/>
    <property type="match status" value="1"/>
</dbReference>
<dbReference type="GO" id="GO:0017056">
    <property type="term" value="F:structural constituent of nuclear pore"/>
    <property type="evidence" value="ECO:0007669"/>
    <property type="project" value="TreeGrafter"/>
</dbReference>
<keyword evidence="3" id="KW-0539">Nucleus</keyword>
<dbReference type="EMBL" id="JAPEUY010000007">
    <property type="protein sequence ID" value="KAJ4371273.1"/>
    <property type="molecule type" value="Genomic_DNA"/>
</dbReference>
<dbReference type="Pfam" id="PF25481">
    <property type="entry name" value="Nucleoprot-TPR"/>
    <property type="match status" value="1"/>
</dbReference>
<feature type="region of interest" description="Disordered" evidence="5">
    <location>
        <begin position="1988"/>
        <end position="2242"/>
    </location>
</feature>
<dbReference type="Pfam" id="PF07926">
    <property type="entry name" value="TPR_MLP1_2"/>
    <property type="match status" value="1"/>
</dbReference>
<feature type="compositionally biased region" description="Low complexity" evidence="5">
    <location>
        <begin position="1654"/>
        <end position="1678"/>
    </location>
</feature>
<feature type="compositionally biased region" description="Low complexity" evidence="5">
    <location>
        <begin position="2128"/>
        <end position="2155"/>
    </location>
</feature>
<evidence type="ECO:0000313" key="10">
    <source>
        <dbReference type="Proteomes" id="UP001140560"/>
    </source>
</evidence>
<feature type="region of interest" description="Disordered" evidence="5">
    <location>
        <begin position="85"/>
        <end position="120"/>
    </location>
</feature>
<feature type="compositionally biased region" description="Low complexity" evidence="5">
    <location>
        <begin position="1886"/>
        <end position="1902"/>
    </location>
</feature>
<feature type="compositionally biased region" description="Polar residues" evidence="5">
    <location>
        <begin position="1276"/>
        <end position="1290"/>
    </location>
</feature>
<evidence type="ECO:0000313" key="9">
    <source>
        <dbReference type="EMBL" id="KAJ4371273.1"/>
    </source>
</evidence>
<feature type="region of interest" description="Disordered" evidence="5">
    <location>
        <begin position="1433"/>
        <end position="1458"/>
    </location>
</feature>
<gene>
    <name evidence="9" type="primary">MLP1</name>
    <name evidence="9" type="ORF">N0V83_004490</name>
</gene>
<feature type="compositionally biased region" description="Low complexity" evidence="5">
    <location>
        <begin position="2073"/>
        <end position="2089"/>
    </location>
</feature>
<proteinExistence type="predicted"/>
<dbReference type="OrthoDB" id="343070at2759"/>
<evidence type="ECO:0000259" key="6">
    <source>
        <dbReference type="Pfam" id="PF07926"/>
    </source>
</evidence>
<feature type="compositionally biased region" description="Gly residues" evidence="5">
    <location>
        <begin position="2160"/>
        <end position="2172"/>
    </location>
</feature>
<reference evidence="9" key="1">
    <citation type="submission" date="2022-10" db="EMBL/GenBank/DDBJ databases">
        <title>Tapping the CABI collections for fungal endophytes: first genome assemblies for Collariella, Neodidymelliopsis, Ascochyta clinopodiicola, Didymella pomorum, Didymosphaeria variabile, Neocosmospora piperis and Neocucurbitaria cava.</title>
        <authorList>
            <person name="Hill R."/>
        </authorList>
    </citation>
    <scope>NUCLEOTIDE SEQUENCE</scope>
    <source>
        <strain evidence="9">IMI 356814</strain>
    </source>
</reference>
<feature type="compositionally biased region" description="Polar residues" evidence="5">
    <location>
        <begin position="2021"/>
        <end position="2042"/>
    </location>
</feature>
<name>A0A9W8YBM0_9PLEO</name>
<dbReference type="GO" id="GO:0005643">
    <property type="term" value="C:nuclear pore"/>
    <property type="evidence" value="ECO:0007669"/>
    <property type="project" value="TreeGrafter"/>
</dbReference>
<feature type="coiled-coil region" evidence="4">
    <location>
        <begin position="1127"/>
        <end position="1161"/>
    </location>
</feature>
<feature type="compositionally biased region" description="Basic and acidic residues" evidence="5">
    <location>
        <begin position="85"/>
        <end position="110"/>
    </location>
</feature>
<feature type="compositionally biased region" description="Polar residues" evidence="5">
    <location>
        <begin position="929"/>
        <end position="955"/>
    </location>
</feature>
<evidence type="ECO:0000256" key="2">
    <source>
        <dbReference type="ARBA" id="ARBA00023054"/>
    </source>
</evidence>
<feature type="region of interest" description="Disordered" evidence="5">
    <location>
        <begin position="1475"/>
        <end position="1510"/>
    </location>
</feature>
<dbReference type="GO" id="GO:0006406">
    <property type="term" value="P:mRNA export from nucleus"/>
    <property type="evidence" value="ECO:0007669"/>
    <property type="project" value="TreeGrafter"/>
</dbReference>
<keyword evidence="10" id="KW-1185">Reference proteome</keyword>
<dbReference type="PANTHER" id="PTHR18898:SF2">
    <property type="entry name" value="NUCLEOPROTEIN TPR"/>
    <property type="match status" value="1"/>
</dbReference>
<feature type="compositionally biased region" description="Polar residues" evidence="5">
    <location>
        <begin position="652"/>
        <end position="666"/>
    </location>
</feature>
<dbReference type="InterPro" id="IPR012929">
    <property type="entry name" value="Nucleoprot-TPR/MLP1-2_dom"/>
</dbReference>
<feature type="compositionally biased region" description="Basic and acidic residues" evidence="5">
    <location>
        <begin position="1439"/>
        <end position="1458"/>
    </location>
</feature>
<feature type="compositionally biased region" description="Polar residues" evidence="5">
    <location>
        <begin position="2175"/>
        <end position="2185"/>
    </location>
</feature>
<dbReference type="InterPro" id="IPR057577">
    <property type="entry name" value="Nucleoprot-TPR/MLP1_dom"/>
</dbReference>
<feature type="coiled-coil region" evidence="4">
    <location>
        <begin position="411"/>
        <end position="501"/>
    </location>
</feature>
<evidence type="ECO:0000256" key="3">
    <source>
        <dbReference type="ARBA" id="ARBA00023242"/>
    </source>
</evidence>
<comment type="caution">
    <text evidence="9">The sequence shown here is derived from an EMBL/GenBank/DDBJ whole genome shotgun (WGS) entry which is preliminary data.</text>
</comment>
<evidence type="ECO:0000256" key="4">
    <source>
        <dbReference type="SAM" id="Coils"/>
    </source>
</evidence>
<feature type="region of interest" description="Disordered" evidence="5">
    <location>
        <begin position="652"/>
        <end position="673"/>
    </location>
</feature>
<sequence>MAAAAVDVGYLAASYSAPEATFHSLLTAPTVELVQSLLTHVEAKARAYDDLQSEKLRSDVELETAVQSGERRARALKATAEKAQKEAEELRQRATQEESARQQAEKELHDLQATTASSTSNVQALESRIKALESQNRDALAMHDAKSAAHDRLAKELSEQHQKSVGLRKQLSTLEEKTQTLESAATNVKFRETNLQQEIEQLRKNNDWYTAELKTRSDDYSKYRKEKNAQIAQLQRENADASETIDSLRRTETLLRQHIDELKGKADEDRLRIENLEDSAAKIESEFRIQLENARRLATLHQQSAESTKRRVEELQAEIEKLHQDAAAEIGQLQADVELERSKVAETESRMAELETLVENLQSEATEFKSSARPPATPRRGMNGSLGTPVRAGSPAVFSPGGSQLKGGPSNTQLLKENIDLKAEMRRLRQKVEEQTIMVNEMLEELERRQPEFEDLRRQNDALTAQSNELSTLLDGAIEEREAALREARKAKGDMAGLRDESTLLRHQVQDMTIQLRSLLWRREAEQNGLDSLPPEQKQFILDSVDNQVPDNQLPSDSATHNTITKHLVLYKSVAELQNQNTEILRTIRDVAEQHEAQEVRNNIEQHKKDVEELGRLQSLVEEKEEQIKSLNLRSQTFKTERDMYYRIVTSRGPQKSDSQTMSPFAQSVPAAGGEHALQSRAVPEYDKLIKDLQGHINLLKEEGASNLATSKTQVESLTKDNGQLQSDKFRLESQVRREQDRYNRLEGTIKLLQSEKDTIQERYNNVQQTLAKQDGRLIKADQEAADAATRIQGLENEMVNIKAAQNMSRTIEARLNDRIKELTDERDRLNKMVSDIQGLRNEQELTNAENRRRLQESHDKLDAELQITRRKLEDEIEEHKKATMQRDYERSEAQRRIDDLIAARNNAEVKSASAESTRQHLEQRIKELQTQLQSAEERVQSLQPRPTPRTNGSTNEEEDSASREEELNEQISELQRKIERKQEDLEAVHTQIEGFQNIAQDAEDRLQSFVEAHDRLQEELNLAQQEKDATINDLRQRVEEISSELATTTTELTELRGKHEQENLQLTQQKDILESEITRLKNDVDDYKAEAEAQSEFVKTQAEIAARAQQDYEHELDKHGETMKTLRALREEYNQVKTEIAQFKAQAESARSTLEQNKEHWKLTQDQYEGQITEARSRHDDLKQYNQTLLKQFDEYKAQIDGLKNDRAAAGAGDAGATGTGSSNLQDIEVYLRREKEILEVQFNLKDQEAKRLEQQLTHSQNQLDQAREKLLAEQSKSQTSQSGSRLQNLQSQVEQLNLFRESNTTLRNDNSRLQSQLTEKAKALEDLQSELEPLQVRVSELEGEVELGAGHLKAVEEDRNRWQKRHQDVLQRYDRIDPKDLEDLKKKIEDLQVERDQALEQVKVLNEKIQAIEAAQETVIKEAREATREATVQEVTAEEREKARKGFNKVHNEKMTAKKHEIDALTAERDELQGQLTSAQQELETSGQQHAAAQTDANKAKEQLTDLQQQLQQTQSQLATVQQELEAVKSARDTTDGGTGANTTTTTDVNMSEDGQVDEGSSNATKEQLQKLQSELEESQKRATEAQARANDADAKFGNLTVQLSLMKDRATGLDNEVVSHMSKTFETLVLTRLQAEKGNRILELQKELSDAQKQPSQSASDAAAAEPSLAPVASEEVQKLKDELATALKEIEDLRTQLDMASSTAHNDKSEADAAQREEQSALLKAALDKREADLKDLEADLDRRLAHVKDREAKSEAILEKANGRVRKIRTETNQELENLKEAHLAELERLRQEKQAPTEQEFTAPDPEAFDAEGIVETEGLPRPTATEVQFNEWVKANPGAKKVVMKQITTNLSRNLKPKTEEIARLRSELEELKAKKSTEAPAEAPADTPAVATATVKEEPEQGKSQSQDEELAKAKAEFETALKEAVAKKEESMNKMFVMRGKIKDSTINNYRTKCNVVEKAAKETPTEQVAKVWAQALEQAKNAPSAQPNTPAKQQVPAPAQQAQAFSTPPTSNATVVNQGVQNTASQQPNPFLQAQAGHGNAPNPFAQAQNQMGRGLPQPGFTGQAPAPIASQQQQQQFGRGRGDGVGTGPQALRGVLQSNIPRGGASNIPLPGGRGRGQQQQQQPQQYQNQNQGPGGNNNAPGANASQIGRGGGGRGGGRGGQAHNAQGQANTPSPGRGGLNANAQQFQPGAGRGQKRGAEDDGDGGARGGKRARGGRGRGGGNASPAAGAE</sequence>
<feature type="domain" description="NUA/TPR/MLP1-2-like" evidence="8">
    <location>
        <begin position="487"/>
        <end position="599"/>
    </location>
</feature>
<feature type="region of interest" description="Disordered" evidence="5">
    <location>
        <begin position="1271"/>
        <end position="1290"/>
    </location>
</feature>
<feature type="coiled-coil region" evidence="4">
    <location>
        <begin position="574"/>
        <end position="641"/>
    </location>
</feature>
<feature type="domain" description="Nucleoprotein TPR/MPL1" evidence="7">
    <location>
        <begin position="183"/>
        <end position="262"/>
    </location>
</feature>
<evidence type="ECO:0000256" key="1">
    <source>
        <dbReference type="ARBA" id="ARBA00004123"/>
    </source>
</evidence>
<evidence type="ECO:0000256" key="5">
    <source>
        <dbReference type="SAM" id="MobiDB-lite"/>
    </source>
</evidence>
<organism evidence="9 10">
    <name type="scientific">Neocucurbitaria cava</name>
    <dbReference type="NCBI Taxonomy" id="798079"/>
    <lineage>
        <taxon>Eukaryota</taxon>
        <taxon>Fungi</taxon>
        <taxon>Dikarya</taxon>
        <taxon>Ascomycota</taxon>
        <taxon>Pezizomycotina</taxon>
        <taxon>Dothideomycetes</taxon>
        <taxon>Pleosporomycetidae</taxon>
        <taxon>Pleosporales</taxon>
        <taxon>Pleosporineae</taxon>
        <taxon>Cucurbitariaceae</taxon>
        <taxon>Neocucurbitaria</taxon>
    </lineage>
</organism>
<evidence type="ECO:0000259" key="7">
    <source>
        <dbReference type="Pfam" id="PF25481"/>
    </source>
</evidence>
<evidence type="ECO:0000259" key="8">
    <source>
        <dbReference type="Pfam" id="PF25785"/>
    </source>
</evidence>
<dbReference type="SUPFAM" id="SSF58100">
    <property type="entry name" value="Bacterial hemolysins"/>
    <property type="match status" value="1"/>
</dbReference>
<dbReference type="Gene3D" id="1.10.287.1490">
    <property type="match status" value="4"/>
</dbReference>
<feature type="compositionally biased region" description="Low complexity" evidence="5">
    <location>
        <begin position="1999"/>
        <end position="2020"/>
    </location>
</feature>
<feature type="compositionally biased region" description="Polar residues" evidence="5">
    <location>
        <begin position="1476"/>
        <end position="1499"/>
    </location>
</feature>
<feature type="region of interest" description="Disordered" evidence="5">
    <location>
        <begin position="1651"/>
        <end position="1680"/>
    </location>
</feature>
<keyword evidence="2 4" id="KW-0175">Coiled coil</keyword>
<feature type="coiled-coil region" evidence="4">
    <location>
        <begin position="1312"/>
        <end position="1431"/>
    </location>
</feature>
<feature type="domain" description="Nucleoprotein TPR/MLP1-2" evidence="6">
    <location>
        <begin position="1069"/>
        <end position="1196"/>
    </location>
</feature>
<dbReference type="InterPro" id="IPR057974">
    <property type="entry name" value="NUA/TPR/MLP1-2-like_dom"/>
</dbReference>
<dbReference type="Proteomes" id="UP001140560">
    <property type="component" value="Unassembled WGS sequence"/>
</dbReference>
<feature type="region of interest" description="Disordered" evidence="5">
    <location>
        <begin position="1880"/>
        <end position="1923"/>
    </location>
</feature>
<dbReference type="Pfam" id="PF25785">
    <property type="entry name" value="TPR"/>
    <property type="match status" value="1"/>
</dbReference>
<dbReference type="SUPFAM" id="SSF57997">
    <property type="entry name" value="Tropomyosin"/>
    <property type="match status" value="2"/>
</dbReference>